<accession>A0A382HMG9</accession>
<dbReference type="EMBL" id="UINC01062202">
    <property type="protein sequence ID" value="SVB88584.1"/>
    <property type="molecule type" value="Genomic_DNA"/>
</dbReference>
<dbReference type="AlphaFoldDB" id="A0A382HMG9"/>
<proteinExistence type="predicted"/>
<evidence type="ECO:0000313" key="1">
    <source>
        <dbReference type="EMBL" id="SVB88584.1"/>
    </source>
</evidence>
<sequence length="23" mass="2691">QEKTFSVSHIKRVVKNICFTVQV</sequence>
<protein>
    <submittedName>
        <fullName evidence="1">Uncharacterized protein</fullName>
    </submittedName>
</protein>
<reference evidence="1" key="1">
    <citation type="submission" date="2018-05" db="EMBL/GenBank/DDBJ databases">
        <authorList>
            <person name="Lanie J.A."/>
            <person name="Ng W.-L."/>
            <person name="Kazmierczak K.M."/>
            <person name="Andrzejewski T.M."/>
            <person name="Davidsen T.M."/>
            <person name="Wayne K.J."/>
            <person name="Tettelin H."/>
            <person name="Glass J.I."/>
            <person name="Rusch D."/>
            <person name="Podicherti R."/>
            <person name="Tsui H.-C.T."/>
            <person name="Winkler M.E."/>
        </authorList>
    </citation>
    <scope>NUCLEOTIDE SEQUENCE</scope>
</reference>
<name>A0A382HMG9_9ZZZZ</name>
<organism evidence="1">
    <name type="scientific">marine metagenome</name>
    <dbReference type="NCBI Taxonomy" id="408172"/>
    <lineage>
        <taxon>unclassified sequences</taxon>
        <taxon>metagenomes</taxon>
        <taxon>ecological metagenomes</taxon>
    </lineage>
</organism>
<gene>
    <name evidence="1" type="ORF">METZ01_LOCUS241438</name>
</gene>
<feature type="non-terminal residue" evidence="1">
    <location>
        <position position="1"/>
    </location>
</feature>